<protein>
    <recommendedName>
        <fullName evidence="1">Chorismate-utilising enzyme C-terminal domain-containing protein</fullName>
    </recommendedName>
</protein>
<proteinExistence type="predicted"/>
<dbReference type="Gene3D" id="3.60.120.10">
    <property type="entry name" value="Anthranilate synthase"/>
    <property type="match status" value="1"/>
</dbReference>
<dbReference type="InterPro" id="IPR015890">
    <property type="entry name" value="Chorismate_C"/>
</dbReference>
<dbReference type="OrthoDB" id="9806579at2"/>
<dbReference type="RefSeq" id="WP_111064237.1">
    <property type="nucleotide sequence ID" value="NZ_JBHUCU010000009.1"/>
</dbReference>
<dbReference type="EMBL" id="QKSB01000011">
    <property type="protein sequence ID" value="PZE16190.1"/>
    <property type="molecule type" value="Genomic_DNA"/>
</dbReference>
<dbReference type="AlphaFoldDB" id="A0A2W1MYB6"/>
<evidence type="ECO:0000313" key="2">
    <source>
        <dbReference type="EMBL" id="PZE16190.1"/>
    </source>
</evidence>
<dbReference type="Pfam" id="PF00425">
    <property type="entry name" value="Chorismate_bind"/>
    <property type="match status" value="1"/>
</dbReference>
<keyword evidence="3" id="KW-1185">Reference proteome</keyword>
<dbReference type="Proteomes" id="UP000249248">
    <property type="component" value="Unassembled WGS sequence"/>
</dbReference>
<dbReference type="PANTHER" id="PTHR42839">
    <property type="entry name" value="ISOCHORISMATE SYNTHASE ENTC"/>
    <property type="match status" value="1"/>
</dbReference>
<evidence type="ECO:0000259" key="1">
    <source>
        <dbReference type="Pfam" id="PF00425"/>
    </source>
</evidence>
<feature type="domain" description="Chorismate-utilising enzyme C-terminal" evidence="1">
    <location>
        <begin position="75"/>
        <end position="314"/>
    </location>
</feature>
<dbReference type="InterPro" id="IPR005801">
    <property type="entry name" value="ADC_synthase"/>
</dbReference>
<dbReference type="PANTHER" id="PTHR42839:SF2">
    <property type="entry name" value="ISOCHORISMATE SYNTHASE ENTC"/>
    <property type="match status" value="1"/>
</dbReference>
<name>A0A2W1MYB6_9FLAO</name>
<dbReference type="SUPFAM" id="SSF56322">
    <property type="entry name" value="ADC synthase"/>
    <property type="match status" value="1"/>
</dbReference>
<comment type="caution">
    <text evidence="2">The sequence shown here is derived from an EMBL/GenBank/DDBJ whole genome shotgun (WGS) entry which is preliminary data.</text>
</comment>
<gene>
    <name evidence="2" type="ORF">DNU06_14605</name>
</gene>
<evidence type="ECO:0000313" key="3">
    <source>
        <dbReference type="Proteomes" id="UP000249248"/>
    </source>
</evidence>
<accession>A0A2W1MYB6</accession>
<reference evidence="2 3" key="1">
    <citation type="submission" date="2018-06" db="EMBL/GenBank/DDBJ databases">
        <title>The draft genome sequence of Crocinitomix sp. SM1701.</title>
        <authorList>
            <person name="Zhang X."/>
        </authorList>
    </citation>
    <scope>NUCLEOTIDE SEQUENCE [LARGE SCALE GENOMIC DNA]</scope>
    <source>
        <strain evidence="2 3">SM1701</strain>
    </source>
</reference>
<sequence>MKAFLAYRHPESVIPIYLAGRAQEISAFDFLNKGEGFVFHAFDNEKNLFLDQLNTIEQESFDFFYHPHEHEIISKQAYLETCSTIIEKIRTSPIQKIVFSRIQKERYHRNPLAIFKSLNESYPNSFNYIISIENVGTWVGATPEQFLKKDHQKLTTVSLAGTKLDPATPWGTKEIVEQQIVSDFIAEQLKKNQCENTEINGPSTINTGVVSHLKTIFNTTIKNSYTGQIIKDLHPTPATCGLPKNEALKEIQHFEQHKRRYYTGFLGLVNSNQLDLFVNLRCMEIDANYAYLYLGGGITCDSDPALEWHETLHKAKTLDHFLR</sequence>
<organism evidence="2 3">
    <name type="scientific">Putridiphycobacter roseus</name>
    <dbReference type="NCBI Taxonomy" id="2219161"/>
    <lineage>
        <taxon>Bacteria</taxon>
        <taxon>Pseudomonadati</taxon>
        <taxon>Bacteroidota</taxon>
        <taxon>Flavobacteriia</taxon>
        <taxon>Flavobacteriales</taxon>
        <taxon>Crocinitomicaceae</taxon>
        <taxon>Putridiphycobacter</taxon>
    </lineage>
</organism>